<dbReference type="EMBL" id="DS990391">
    <property type="protein sequence ID" value="EFR46188.1"/>
    <property type="molecule type" value="Genomic_DNA"/>
</dbReference>
<keyword evidence="2" id="KW-1185">Reference proteome</keyword>
<sequence>MQDSAFAQSPNLYFRKINYSKNMQIFYFIKEYLAMIHAKCYILRFYVRCESAI</sequence>
<reference evidence="2" key="1">
    <citation type="journal article" date="2014" name="Genome Announc.">
        <title>Draft genome sequences of six enterohepatic helicobacter species isolated from humans and one from rhesus macaques.</title>
        <authorList>
            <person name="Shen Z."/>
            <person name="Sheh A."/>
            <person name="Young S.K."/>
            <person name="Abouelliel A."/>
            <person name="Ward D.V."/>
            <person name="Earl A.M."/>
            <person name="Fox J.G."/>
        </authorList>
    </citation>
    <scope>NUCLEOTIDE SEQUENCE [LARGE SCALE GENOMIC DNA]</scope>
    <source>
        <strain evidence="2">CCUG 18818</strain>
    </source>
</reference>
<accession>A0ABN0BBR7</accession>
<protein>
    <submittedName>
        <fullName evidence="1">Uncharacterized protein</fullName>
    </submittedName>
</protein>
<name>A0ABN0BBR7_9HELI</name>
<proteinExistence type="predicted"/>
<gene>
    <name evidence="1" type="ORF">HCCG_00734</name>
</gene>
<evidence type="ECO:0000313" key="2">
    <source>
        <dbReference type="Proteomes" id="UP000005755"/>
    </source>
</evidence>
<organism evidence="1 2">
    <name type="scientific">Helicobacter cinaedi CCUG 18818 = ATCC BAA-847</name>
    <dbReference type="NCBI Taxonomy" id="537971"/>
    <lineage>
        <taxon>Bacteria</taxon>
        <taxon>Pseudomonadati</taxon>
        <taxon>Campylobacterota</taxon>
        <taxon>Epsilonproteobacteria</taxon>
        <taxon>Campylobacterales</taxon>
        <taxon>Helicobacteraceae</taxon>
        <taxon>Helicobacter</taxon>
    </lineage>
</organism>
<evidence type="ECO:0000313" key="1">
    <source>
        <dbReference type="EMBL" id="EFR46188.1"/>
    </source>
</evidence>
<dbReference type="Proteomes" id="UP000005755">
    <property type="component" value="Unassembled WGS sequence"/>
</dbReference>